<proteinExistence type="predicted"/>
<gene>
    <name evidence="1" type="ORF">S12H4_18547</name>
</gene>
<accession>X1TAR0</accession>
<name>X1TAR0_9ZZZZ</name>
<reference evidence="1" key="1">
    <citation type="journal article" date="2014" name="Front. Microbiol.">
        <title>High frequency of phylogenetically diverse reductive dehalogenase-homologous genes in deep subseafloor sedimentary metagenomes.</title>
        <authorList>
            <person name="Kawai M."/>
            <person name="Futagami T."/>
            <person name="Toyoda A."/>
            <person name="Takaki Y."/>
            <person name="Nishi S."/>
            <person name="Hori S."/>
            <person name="Arai W."/>
            <person name="Tsubouchi T."/>
            <person name="Morono Y."/>
            <person name="Uchiyama I."/>
            <person name="Ito T."/>
            <person name="Fujiyama A."/>
            <person name="Inagaki F."/>
            <person name="Takami H."/>
        </authorList>
    </citation>
    <scope>NUCLEOTIDE SEQUENCE</scope>
    <source>
        <strain evidence="1">Expedition CK06-06</strain>
    </source>
</reference>
<dbReference type="EMBL" id="BARW01009171">
    <property type="protein sequence ID" value="GAI77099.1"/>
    <property type="molecule type" value="Genomic_DNA"/>
</dbReference>
<organism evidence="1">
    <name type="scientific">marine sediment metagenome</name>
    <dbReference type="NCBI Taxonomy" id="412755"/>
    <lineage>
        <taxon>unclassified sequences</taxon>
        <taxon>metagenomes</taxon>
        <taxon>ecological metagenomes</taxon>
    </lineage>
</organism>
<dbReference type="AlphaFoldDB" id="X1TAR0"/>
<protein>
    <submittedName>
        <fullName evidence="1">Uncharacterized protein</fullName>
    </submittedName>
</protein>
<comment type="caution">
    <text evidence="1">The sequence shown here is derived from an EMBL/GenBank/DDBJ whole genome shotgun (WGS) entry which is preliminary data.</text>
</comment>
<sequence>MAKTIDNKPSVGVLYYRHVSSVNLSNLDGSGTFVLFYNYDNHWGGRW</sequence>
<evidence type="ECO:0000313" key="1">
    <source>
        <dbReference type="EMBL" id="GAI77099.1"/>
    </source>
</evidence>